<evidence type="ECO:0008006" key="4">
    <source>
        <dbReference type="Google" id="ProtNLM"/>
    </source>
</evidence>
<sequence length="83" mass="9431">MKNALLFWLSMTNFLDLLNNHLWLFHCGCSIRTENSSRRLAVETMLIRQTACASVRASRIFNDTIFCVAVGNDQEVTASNFVC</sequence>
<reference evidence="2" key="1">
    <citation type="submission" date="2023-06" db="EMBL/GenBank/DDBJ databases">
        <authorList>
            <consortium name="Lawrence Berkeley National Laboratory"/>
            <person name="Ahrendt S."/>
            <person name="Sahu N."/>
            <person name="Indic B."/>
            <person name="Wong-Bajracharya J."/>
            <person name="Merenyi Z."/>
            <person name="Ke H.-M."/>
            <person name="Monk M."/>
            <person name="Kocsube S."/>
            <person name="Drula E."/>
            <person name="Lipzen A."/>
            <person name="Balint B."/>
            <person name="Henrissat B."/>
            <person name="Andreopoulos B."/>
            <person name="Martin F.M."/>
            <person name="Harder C.B."/>
            <person name="Rigling D."/>
            <person name="Ford K.L."/>
            <person name="Foster G.D."/>
            <person name="Pangilinan J."/>
            <person name="Papanicolaou A."/>
            <person name="Barry K."/>
            <person name="LaButti K."/>
            <person name="Viragh M."/>
            <person name="Koriabine M."/>
            <person name="Yan M."/>
            <person name="Riley R."/>
            <person name="Champramary S."/>
            <person name="Plett K.L."/>
            <person name="Tsai I.J."/>
            <person name="Slot J."/>
            <person name="Sipos G."/>
            <person name="Plett J."/>
            <person name="Nagy L.G."/>
            <person name="Grigoriev I.V."/>
        </authorList>
    </citation>
    <scope>NUCLEOTIDE SEQUENCE</scope>
    <source>
        <strain evidence="2">HWK02</strain>
    </source>
</reference>
<dbReference type="Proteomes" id="UP001175228">
    <property type="component" value="Unassembled WGS sequence"/>
</dbReference>
<proteinExistence type="predicted"/>
<protein>
    <recommendedName>
        <fullName evidence="4">Secreted protein</fullName>
    </recommendedName>
</protein>
<dbReference type="AlphaFoldDB" id="A0AA39U343"/>
<dbReference type="EMBL" id="JAUEPU010000130">
    <property type="protein sequence ID" value="KAK0476532.1"/>
    <property type="molecule type" value="Genomic_DNA"/>
</dbReference>
<gene>
    <name evidence="2" type="ORF">EDD18DRAFT_1215248</name>
</gene>
<keyword evidence="1" id="KW-0732">Signal</keyword>
<organism evidence="2 3">
    <name type="scientific">Armillaria luteobubalina</name>
    <dbReference type="NCBI Taxonomy" id="153913"/>
    <lineage>
        <taxon>Eukaryota</taxon>
        <taxon>Fungi</taxon>
        <taxon>Dikarya</taxon>
        <taxon>Basidiomycota</taxon>
        <taxon>Agaricomycotina</taxon>
        <taxon>Agaricomycetes</taxon>
        <taxon>Agaricomycetidae</taxon>
        <taxon>Agaricales</taxon>
        <taxon>Marasmiineae</taxon>
        <taxon>Physalacriaceae</taxon>
        <taxon>Armillaria</taxon>
    </lineage>
</organism>
<evidence type="ECO:0000313" key="2">
    <source>
        <dbReference type="EMBL" id="KAK0476532.1"/>
    </source>
</evidence>
<feature type="signal peptide" evidence="1">
    <location>
        <begin position="1"/>
        <end position="20"/>
    </location>
</feature>
<comment type="caution">
    <text evidence="2">The sequence shown here is derived from an EMBL/GenBank/DDBJ whole genome shotgun (WGS) entry which is preliminary data.</text>
</comment>
<accession>A0AA39U343</accession>
<feature type="chain" id="PRO_5041229067" description="Secreted protein" evidence="1">
    <location>
        <begin position="21"/>
        <end position="83"/>
    </location>
</feature>
<name>A0AA39U343_9AGAR</name>
<evidence type="ECO:0000256" key="1">
    <source>
        <dbReference type="SAM" id="SignalP"/>
    </source>
</evidence>
<evidence type="ECO:0000313" key="3">
    <source>
        <dbReference type="Proteomes" id="UP001175228"/>
    </source>
</evidence>
<keyword evidence="3" id="KW-1185">Reference proteome</keyword>